<evidence type="ECO:0000256" key="2">
    <source>
        <dbReference type="ARBA" id="ARBA00022801"/>
    </source>
</evidence>
<organism evidence="5 6">
    <name type="scientific">Allofranklinella schreckenbergeri</name>
    <dbReference type="NCBI Taxonomy" id="1076744"/>
    <lineage>
        <taxon>Bacteria</taxon>
        <taxon>Pseudomonadati</taxon>
        <taxon>Pseudomonadota</taxon>
        <taxon>Betaproteobacteria</taxon>
        <taxon>Burkholderiales</taxon>
        <taxon>Comamonadaceae</taxon>
        <taxon>Allofranklinella</taxon>
    </lineage>
</organism>
<dbReference type="Proteomes" id="UP000267521">
    <property type="component" value="Unassembled WGS sequence"/>
</dbReference>
<dbReference type="GO" id="GO:0016787">
    <property type="term" value="F:hydrolase activity"/>
    <property type="evidence" value="ECO:0007669"/>
    <property type="project" value="UniProtKB-KW"/>
</dbReference>
<dbReference type="SUPFAM" id="SSF53474">
    <property type="entry name" value="alpha/beta-Hydrolases"/>
    <property type="match status" value="1"/>
</dbReference>
<evidence type="ECO:0000256" key="3">
    <source>
        <dbReference type="PROSITE-ProRule" id="PRU10038"/>
    </source>
</evidence>
<accession>A0A3M6Q7L6</accession>
<evidence type="ECO:0000313" key="6">
    <source>
        <dbReference type="Proteomes" id="UP000267521"/>
    </source>
</evidence>
<dbReference type="PANTHER" id="PTHR48081">
    <property type="entry name" value="AB HYDROLASE SUPERFAMILY PROTEIN C4A8.06C"/>
    <property type="match status" value="1"/>
</dbReference>
<protein>
    <submittedName>
        <fullName evidence="5">Alpha/beta hydrolase</fullName>
    </submittedName>
</protein>
<comment type="similarity">
    <text evidence="1">Belongs to the 'GDXG' lipolytic enzyme family.</text>
</comment>
<feature type="active site" evidence="3">
    <location>
        <position position="164"/>
    </location>
</feature>
<dbReference type="Pfam" id="PF07859">
    <property type="entry name" value="Abhydrolase_3"/>
    <property type="match status" value="1"/>
</dbReference>
<proteinExistence type="inferred from homology"/>
<evidence type="ECO:0000256" key="1">
    <source>
        <dbReference type="ARBA" id="ARBA00010515"/>
    </source>
</evidence>
<sequence length="314" mass="33866">MRGVVLGMARAALPPMHTQTPQQARQSYSQAAQVLEENMPPGVHWRDGCLPARDGHPLPYRLYLPSPPGAARPPAASPLPATLPGVLYLHGGGFTIGGIGTHDVLCARMAAGAQVAVLSLEYRLAPEYRFPTAVEDSWDALQWLARHGRDWGLNPARLAVAGDSAGGTLAAVLALMARDAGLALQAQCLIYPGASAHQDTASHQRFATGPVLTETLLTWFFQHYIDRAQREDWRFAPLLAPELEGAAPALLVLAECDALVDEGIAYADRLRMEGVPVQLELYRGVTHEFIKMGRALPEAAQAHAAIAAFLRERL</sequence>
<dbReference type="AlphaFoldDB" id="A0A3M6Q7L6"/>
<dbReference type="InterPro" id="IPR033140">
    <property type="entry name" value="Lipase_GDXG_put_SER_AS"/>
</dbReference>
<evidence type="ECO:0000259" key="4">
    <source>
        <dbReference type="Pfam" id="PF07859"/>
    </source>
</evidence>
<comment type="caution">
    <text evidence="5">The sequence shown here is derived from an EMBL/GenBank/DDBJ whole genome shotgun (WGS) entry which is preliminary data.</text>
</comment>
<feature type="domain" description="Alpha/beta hydrolase fold-3" evidence="4">
    <location>
        <begin position="86"/>
        <end position="290"/>
    </location>
</feature>
<dbReference type="Gene3D" id="3.40.50.1820">
    <property type="entry name" value="alpha/beta hydrolase"/>
    <property type="match status" value="1"/>
</dbReference>
<keyword evidence="2 5" id="KW-0378">Hydrolase</keyword>
<evidence type="ECO:0000313" key="5">
    <source>
        <dbReference type="EMBL" id="RMW98630.1"/>
    </source>
</evidence>
<dbReference type="InterPro" id="IPR050300">
    <property type="entry name" value="GDXG_lipolytic_enzyme"/>
</dbReference>
<dbReference type="PROSITE" id="PS01174">
    <property type="entry name" value="LIPASE_GDXG_SER"/>
    <property type="match status" value="1"/>
</dbReference>
<dbReference type="EMBL" id="RDQM01000007">
    <property type="protein sequence ID" value="RMW98630.1"/>
    <property type="molecule type" value="Genomic_DNA"/>
</dbReference>
<dbReference type="InterPro" id="IPR013094">
    <property type="entry name" value="AB_hydrolase_3"/>
</dbReference>
<gene>
    <name evidence="5" type="ORF">EBQ26_06635</name>
</gene>
<name>A0A3M6Q7L6_9BURK</name>
<reference evidence="5 6" key="1">
    <citation type="submission" date="2018-10" db="EMBL/GenBank/DDBJ databases">
        <title>Comamonadaceae CDC group NO-1 genome sequencing and assembly.</title>
        <authorList>
            <person name="Bernier A.-M."/>
            <person name="Bernard K."/>
        </authorList>
    </citation>
    <scope>NUCLEOTIDE SEQUENCE [LARGE SCALE GENOMIC DNA]</scope>
    <source>
        <strain evidence="5 6">NML970147</strain>
    </source>
</reference>
<dbReference type="InterPro" id="IPR029058">
    <property type="entry name" value="AB_hydrolase_fold"/>
</dbReference>
<dbReference type="PANTHER" id="PTHR48081:SF8">
    <property type="entry name" value="ALPHA_BETA HYDROLASE FOLD-3 DOMAIN-CONTAINING PROTEIN-RELATED"/>
    <property type="match status" value="1"/>
</dbReference>